<evidence type="ECO:0000313" key="5">
    <source>
        <dbReference type="Proteomes" id="UP000663828"/>
    </source>
</evidence>
<feature type="compositionally biased region" description="Polar residues" evidence="1">
    <location>
        <begin position="155"/>
        <end position="164"/>
    </location>
</feature>
<organism evidence="4 5">
    <name type="scientific">Adineta ricciae</name>
    <name type="common">Rotifer</name>
    <dbReference type="NCBI Taxonomy" id="249248"/>
    <lineage>
        <taxon>Eukaryota</taxon>
        <taxon>Metazoa</taxon>
        <taxon>Spiralia</taxon>
        <taxon>Gnathifera</taxon>
        <taxon>Rotifera</taxon>
        <taxon>Eurotatoria</taxon>
        <taxon>Bdelloidea</taxon>
        <taxon>Adinetida</taxon>
        <taxon>Adinetidae</taxon>
        <taxon>Adineta</taxon>
    </lineage>
</organism>
<evidence type="ECO:0000256" key="2">
    <source>
        <dbReference type="SAM" id="Phobius"/>
    </source>
</evidence>
<proteinExistence type="predicted"/>
<dbReference type="Proteomes" id="UP000663852">
    <property type="component" value="Unassembled WGS sequence"/>
</dbReference>
<feature type="transmembrane region" description="Helical" evidence="2">
    <location>
        <begin position="56"/>
        <end position="76"/>
    </location>
</feature>
<protein>
    <submittedName>
        <fullName evidence="4">Uncharacterized protein</fullName>
    </submittedName>
</protein>
<evidence type="ECO:0000313" key="4">
    <source>
        <dbReference type="EMBL" id="CAF1128233.1"/>
    </source>
</evidence>
<evidence type="ECO:0000256" key="1">
    <source>
        <dbReference type="SAM" id="MobiDB-lite"/>
    </source>
</evidence>
<feature type="region of interest" description="Disordered" evidence="1">
    <location>
        <begin position="150"/>
        <end position="174"/>
    </location>
</feature>
<comment type="caution">
    <text evidence="4">The sequence shown here is derived from an EMBL/GenBank/DDBJ whole genome shotgun (WGS) entry which is preliminary data.</text>
</comment>
<feature type="transmembrane region" description="Helical" evidence="2">
    <location>
        <begin position="21"/>
        <end position="44"/>
    </location>
</feature>
<keyword evidence="5" id="KW-1185">Reference proteome</keyword>
<name>A0A814R3B9_ADIRI</name>
<feature type="region of interest" description="Disordered" evidence="1">
    <location>
        <begin position="85"/>
        <end position="105"/>
    </location>
</feature>
<keyword evidence="2" id="KW-0472">Membrane</keyword>
<sequence>MIFLSKRANRSQTSSGKEACLSIIGFFLAIGLVGGLTALIYGLIKGNSSGTIGGGIAFGVSIFLTVLFVLLIVFCLKTEHLSTHARRHNPKGQVRHTPSSHEMPSISIEQKYERTNGLYPQVMYPQLPLEFVDNSNYGFGRQMVHSPLPPPAFDSLSQSQSSANMYDLPPSYYN</sequence>
<dbReference type="EMBL" id="CAJNOJ010000084">
    <property type="protein sequence ID" value="CAF1066413.1"/>
    <property type="molecule type" value="Genomic_DNA"/>
</dbReference>
<dbReference type="OrthoDB" id="10044186at2759"/>
<feature type="compositionally biased region" description="Basic residues" evidence="1">
    <location>
        <begin position="85"/>
        <end position="94"/>
    </location>
</feature>
<reference evidence="4" key="1">
    <citation type="submission" date="2021-02" db="EMBL/GenBank/DDBJ databases">
        <authorList>
            <person name="Nowell W R."/>
        </authorList>
    </citation>
    <scope>NUCLEOTIDE SEQUENCE</scope>
</reference>
<dbReference type="EMBL" id="CAJNOR010001357">
    <property type="protein sequence ID" value="CAF1128233.1"/>
    <property type="molecule type" value="Genomic_DNA"/>
</dbReference>
<keyword evidence="2" id="KW-1133">Transmembrane helix</keyword>
<dbReference type="Proteomes" id="UP000663828">
    <property type="component" value="Unassembled WGS sequence"/>
</dbReference>
<accession>A0A814R3B9</accession>
<gene>
    <name evidence="3" type="ORF">EDS130_LOCUS18203</name>
    <name evidence="4" type="ORF">XAT740_LOCUS19759</name>
</gene>
<evidence type="ECO:0000313" key="3">
    <source>
        <dbReference type="EMBL" id="CAF1066413.1"/>
    </source>
</evidence>
<keyword evidence="2" id="KW-0812">Transmembrane</keyword>
<dbReference type="AlphaFoldDB" id="A0A814R3B9"/>